<accession>A0A8H5CZQ9</accession>
<feature type="region of interest" description="Disordered" evidence="1">
    <location>
        <begin position="444"/>
        <end position="494"/>
    </location>
</feature>
<dbReference type="PANTHER" id="PTHR42695">
    <property type="entry name" value="GLUTAMINE AMIDOTRANSFERASE YLR126C-RELATED"/>
    <property type="match status" value="1"/>
</dbReference>
<gene>
    <name evidence="3" type="ORF">D9756_008190</name>
</gene>
<feature type="compositionally biased region" description="Low complexity" evidence="1">
    <location>
        <begin position="466"/>
        <end position="494"/>
    </location>
</feature>
<dbReference type="CDD" id="cd01741">
    <property type="entry name" value="GATase1_1"/>
    <property type="match status" value="1"/>
</dbReference>
<evidence type="ECO:0000259" key="2">
    <source>
        <dbReference type="Pfam" id="PF00117"/>
    </source>
</evidence>
<dbReference type="SUPFAM" id="SSF52317">
    <property type="entry name" value="Class I glutamine amidotransferase-like"/>
    <property type="match status" value="1"/>
</dbReference>
<name>A0A8H5CZQ9_9AGAR</name>
<comment type="caution">
    <text evidence="3">The sequence shown here is derived from an EMBL/GenBank/DDBJ whole genome shotgun (WGS) entry which is preliminary data.</text>
</comment>
<feature type="compositionally biased region" description="Low complexity" evidence="1">
    <location>
        <begin position="447"/>
        <end position="456"/>
    </location>
</feature>
<feature type="compositionally biased region" description="Basic and acidic residues" evidence="1">
    <location>
        <begin position="893"/>
        <end position="905"/>
    </location>
</feature>
<dbReference type="Gene3D" id="3.40.50.880">
    <property type="match status" value="1"/>
</dbReference>
<dbReference type="EMBL" id="JAACJO010000013">
    <property type="protein sequence ID" value="KAF5351004.1"/>
    <property type="molecule type" value="Genomic_DNA"/>
</dbReference>
<feature type="domain" description="Glutamine amidotransferase" evidence="2">
    <location>
        <begin position="30"/>
        <end position="223"/>
    </location>
</feature>
<dbReference type="InterPro" id="IPR017926">
    <property type="entry name" value="GATASE"/>
</dbReference>
<feature type="region of interest" description="Disordered" evidence="1">
    <location>
        <begin position="382"/>
        <end position="414"/>
    </location>
</feature>
<reference evidence="3 4" key="1">
    <citation type="journal article" date="2020" name="ISME J.">
        <title>Uncovering the hidden diversity of litter-decomposition mechanisms in mushroom-forming fungi.</title>
        <authorList>
            <person name="Floudas D."/>
            <person name="Bentzer J."/>
            <person name="Ahren D."/>
            <person name="Johansson T."/>
            <person name="Persson P."/>
            <person name="Tunlid A."/>
        </authorList>
    </citation>
    <scope>NUCLEOTIDE SEQUENCE [LARGE SCALE GENOMIC DNA]</scope>
    <source>
        <strain evidence="3 4">CBS 146.42</strain>
    </source>
</reference>
<dbReference type="OrthoDB" id="92161at2759"/>
<evidence type="ECO:0000313" key="3">
    <source>
        <dbReference type="EMBL" id="KAF5351004.1"/>
    </source>
</evidence>
<protein>
    <recommendedName>
        <fullName evidence="2">Glutamine amidotransferase domain-containing protein</fullName>
    </recommendedName>
</protein>
<organism evidence="3 4">
    <name type="scientific">Leucocoprinus leucothites</name>
    <dbReference type="NCBI Taxonomy" id="201217"/>
    <lineage>
        <taxon>Eukaryota</taxon>
        <taxon>Fungi</taxon>
        <taxon>Dikarya</taxon>
        <taxon>Basidiomycota</taxon>
        <taxon>Agaricomycotina</taxon>
        <taxon>Agaricomycetes</taxon>
        <taxon>Agaricomycetidae</taxon>
        <taxon>Agaricales</taxon>
        <taxon>Agaricineae</taxon>
        <taxon>Agaricaceae</taxon>
        <taxon>Leucocoprinus</taxon>
    </lineage>
</organism>
<feature type="compositionally biased region" description="Basic residues" evidence="1">
    <location>
        <begin position="403"/>
        <end position="413"/>
    </location>
</feature>
<dbReference type="InterPro" id="IPR044992">
    <property type="entry name" value="ChyE-like"/>
</dbReference>
<dbReference type="GO" id="GO:0005634">
    <property type="term" value="C:nucleus"/>
    <property type="evidence" value="ECO:0007669"/>
    <property type="project" value="TreeGrafter"/>
</dbReference>
<dbReference type="Proteomes" id="UP000559027">
    <property type="component" value="Unassembled WGS sequence"/>
</dbReference>
<keyword evidence="4" id="KW-1185">Reference proteome</keyword>
<dbReference type="InterPro" id="IPR029062">
    <property type="entry name" value="Class_I_gatase-like"/>
</dbReference>
<feature type="compositionally biased region" description="Low complexity" evidence="1">
    <location>
        <begin position="870"/>
        <end position="879"/>
    </location>
</feature>
<dbReference type="GO" id="GO:0005829">
    <property type="term" value="C:cytosol"/>
    <property type="evidence" value="ECO:0007669"/>
    <property type="project" value="TreeGrafter"/>
</dbReference>
<evidence type="ECO:0000256" key="1">
    <source>
        <dbReference type="SAM" id="MobiDB-lite"/>
    </source>
</evidence>
<feature type="compositionally biased region" description="Low complexity" evidence="1">
    <location>
        <begin position="963"/>
        <end position="977"/>
    </location>
</feature>
<feature type="region of interest" description="Disordered" evidence="1">
    <location>
        <begin position="835"/>
        <end position="990"/>
    </location>
</feature>
<evidence type="ECO:0000313" key="4">
    <source>
        <dbReference type="Proteomes" id="UP000559027"/>
    </source>
</evidence>
<sequence length="1020" mass="112306">MTPDRTIRIGLLICGALSGPVAENHGDYYDVYNHYLKAITPRNCNANVVVDSYMTRMMEFPSEDKLDDYDLFMITGSAHSAYDDTVPWNRELLSFLKGLIENHPKVRIFGICFGHQILGRVFGGECVHSGRWEVGPTSIALTDVGKSVFGVDQLCIQQMHRDLVPMESLSKQFESGEIELLGSTGHTGNQGFIKYYPSSSGDARTHRDIHILTVQGHPEFSESLVTDIVKQRAEIIGHPTASDYWGHKGSDYDGEPTDKEGTGRRWHKTDGFDVVARVLWKMLGVTSLTDDLDGLGEGKCQKPLSGRNTLLLVSLAYEIFDCHDISHRCKNINRRYFMSSVSTFFSKDAILRRQARLNRTHKIGTRPPPAKIPSTSTGSLLDIIPEEEPDSPAFAPMPSLPRHTTKSQRRRALKVPSTQLKTVLEVSEEVVTFTDVTFNFPLPPLSTPSSLSARSPCRSPSPMLTSSAPSSPDSQDAWLPLTPSSSNDDLSLPSPVFNPKRASIKPLVIYKLQRPATLPIIDRSEESDSDESDSEWYSREFSKILTLNTVAPSTSFPAAHRDSFSVAPIPQTRFLSPKCAKTLSIIPRRPPPRMSIPDDACSVFSLSLYTDDVDECQPSPLSIYSQESASAGLRSCLEGSKHEEAEFPEDFEVQVDYPLMLPLSLPGTPVDLEADIASGLEELWLKEPSPVNPFSPAEGEPRGLGVGFILEDVDEDDGQYKEPVVAATPQIICTSPPLSPPPAVRAPSPPLNLPLPSLPPAIPLPPLPPTMPLPPLPSSVPVAPPRPPRCPTMTSISSFSLPPSPTLSYQELPVEQEHGHDFDERIHGLKSKWSSSTLASVREEHAASTPKFPTASRLKMYFQSQHKRSSSTVSTPTSPKFSIPSPVRMKGKEKKDKETKRRNESENDDDVLVIGFSNPFSPRRSYDSYLPSLGPLVSPHTSLDVVPPSPPPQRRLHGFPNTPSSSRSTRPHPFSSRNLSPSQYSDESDCESEASYASVANGSGLKRKPIPVEMFLRSGI</sequence>
<dbReference type="Pfam" id="PF00117">
    <property type="entry name" value="GATase"/>
    <property type="match status" value="1"/>
</dbReference>
<dbReference type="PANTHER" id="PTHR42695:SF5">
    <property type="entry name" value="GLUTAMINE AMIDOTRANSFERASE YLR126C-RELATED"/>
    <property type="match status" value="1"/>
</dbReference>
<proteinExistence type="predicted"/>
<dbReference type="AlphaFoldDB" id="A0A8H5CZQ9"/>
<dbReference type="PROSITE" id="PS51273">
    <property type="entry name" value="GATASE_TYPE_1"/>
    <property type="match status" value="1"/>
</dbReference>